<sequence length="236" mass="25999">MIANFSLIAGLLASALHVITGPDHLAAVTPFVIETKKKAWKIGLAWSIGHIAGMAAIGVLFILFRNLIPVEKISNYSEQLVGVVLVGIGIWSIYMIFKNNSNARHKHLHVHSNNQPLIHSHKHVHSNENNHEHSHSKNLKQSYLASFSIGFLHGLAGVAHFLLFLPVLGFDKQIDSILYVIGSCIGIIIAMTTFAFVIGKIVAISKNEHNPIFFKGIRLATGLFAIIIGVYWITNF</sequence>
<keyword evidence="1" id="KW-0472">Membrane</keyword>
<keyword evidence="3" id="KW-1185">Reference proteome</keyword>
<accession>A0ABS7Y0A7</accession>
<dbReference type="EMBL" id="JAIUJS010000004">
    <property type="protein sequence ID" value="MCA0153354.1"/>
    <property type="molecule type" value="Genomic_DNA"/>
</dbReference>
<keyword evidence="1" id="KW-1133">Transmembrane helix</keyword>
<dbReference type="InterPro" id="IPR052776">
    <property type="entry name" value="Chloro_ReproSupport/MetalTrans"/>
</dbReference>
<evidence type="ECO:0000256" key="1">
    <source>
        <dbReference type="SAM" id="Phobius"/>
    </source>
</evidence>
<feature type="transmembrane region" description="Helical" evidence="1">
    <location>
        <begin position="80"/>
        <end position="97"/>
    </location>
</feature>
<protein>
    <recommendedName>
        <fullName evidence="4">Nickel transporter</fullName>
    </recommendedName>
</protein>
<evidence type="ECO:0000313" key="3">
    <source>
        <dbReference type="Proteomes" id="UP001198402"/>
    </source>
</evidence>
<dbReference type="RefSeq" id="WP_224478320.1">
    <property type="nucleotide sequence ID" value="NZ_JAIUJS010000004.1"/>
</dbReference>
<feature type="transmembrane region" description="Helical" evidence="1">
    <location>
        <begin position="216"/>
        <end position="234"/>
    </location>
</feature>
<comment type="caution">
    <text evidence="2">The sequence shown here is derived from an EMBL/GenBank/DDBJ whole genome shotgun (WGS) entry which is preliminary data.</text>
</comment>
<proteinExistence type="predicted"/>
<organism evidence="2 3">
    <name type="scientific">Winogradskyella vincentii</name>
    <dbReference type="NCBI Taxonomy" id="2877122"/>
    <lineage>
        <taxon>Bacteria</taxon>
        <taxon>Pseudomonadati</taxon>
        <taxon>Bacteroidota</taxon>
        <taxon>Flavobacteriia</taxon>
        <taxon>Flavobacteriales</taxon>
        <taxon>Flavobacteriaceae</taxon>
        <taxon>Winogradskyella</taxon>
    </lineage>
</organism>
<dbReference type="PANTHER" id="PTHR33876">
    <property type="entry name" value="UNNAMED PRODUCT"/>
    <property type="match status" value="1"/>
</dbReference>
<feature type="transmembrane region" description="Helical" evidence="1">
    <location>
        <begin position="143"/>
        <end position="165"/>
    </location>
</feature>
<gene>
    <name evidence="2" type="ORF">LBV24_09020</name>
</gene>
<name>A0ABS7Y0A7_9FLAO</name>
<feature type="transmembrane region" description="Helical" evidence="1">
    <location>
        <begin position="44"/>
        <end position="68"/>
    </location>
</feature>
<reference evidence="3" key="1">
    <citation type="submission" date="2023-07" db="EMBL/GenBank/DDBJ databases">
        <authorList>
            <person name="Yue Y."/>
        </authorList>
    </citation>
    <scope>NUCLEOTIDE SEQUENCE [LARGE SCALE GENOMIC DNA]</scope>
    <source>
        <strain evidence="3">2Y89</strain>
    </source>
</reference>
<keyword evidence="1" id="KW-0812">Transmembrane</keyword>
<dbReference type="PANTHER" id="PTHR33876:SF4">
    <property type="entry name" value="CHLOROPLAST PROTEIN FOR GROWTH AND FERTILITY 2"/>
    <property type="match status" value="1"/>
</dbReference>
<evidence type="ECO:0008006" key="4">
    <source>
        <dbReference type="Google" id="ProtNLM"/>
    </source>
</evidence>
<evidence type="ECO:0000313" key="2">
    <source>
        <dbReference type="EMBL" id="MCA0153354.1"/>
    </source>
</evidence>
<feature type="transmembrane region" description="Helical" evidence="1">
    <location>
        <begin position="177"/>
        <end position="204"/>
    </location>
</feature>
<dbReference type="Proteomes" id="UP001198402">
    <property type="component" value="Unassembled WGS sequence"/>
</dbReference>